<evidence type="ECO:0000313" key="1">
    <source>
        <dbReference type="EMBL" id="AQS50536.1"/>
    </source>
</evidence>
<dbReference type="KEGG" id="phn:PAEH1_01400"/>
<dbReference type="Proteomes" id="UP000189369">
    <property type="component" value="Chromosome"/>
</dbReference>
<dbReference type="AlphaFoldDB" id="A0A1U9JXQ8"/>
<protein>
    <submittedName>
        <fullName evidence="1">Uncharacterized protein</fullName>
    </submittedName>
</protein>
<proteinExistence type="predicted"/>
<dbReference type="STRING" id="643674.PAEH1_01400"/>
<sequence length="63" mass="7036">MIQCVECSSFSLRDAGQMAQRGCGVCAKDAAYTTYPALREWECGKFEAAPQATTDKRKEWLAR</sequence>
<name>A0A1U9JXQ8_9BURK</name>
<accession>A0A1U9JXQ8</accession>
<organism evidence="1 2">
    <name type="scientific">Paenalcaligenes hominis</name>
    <dbReference type="NCBI Taxonomy" id="643674"/>
    <lineage>
        <taxon>Bacteria</taxon>
        <taxon>Pseudomonadati</taxon>
        <taxon>Pseudomonadota</taxon>
        <taxon>Betaproteobacteria</taxon>
        <taxon>Burkholderiales</taxon>
        <taxon>Alcaligenaceae</taxon>
        <taxon>Paenalcaligenes</taxon>
    </lineage>
</organism>
<evidence type="ECO:0000313" key="2">
    <source>
        <dbReference type="Proteomes" id="UP000189369"/>
    </source>
</evidence>
<gene>
    <name evidence="1" type="ORF">PAEH1_01400</name>
</gene>
<reference evidence="1 2" key="1">
    <citation type="submission" date="2017-01" db="EMBL/GenBank/DDBJ databases">
        <title>Complete Genome Sequence of Paenalcaligenes hominis, Isolated from a paraplegic Patient with neurogenic bladder.</title>
        <authorList>
            <person name="Mukhopadhyay R."/>
            <person name="Joaquin J."/>
            <person name="Hogue R."/>
            <person name="Kilaru A."/>
            <person name="Jospin G."/>
            <person name="Mars K."/>
            <person name="Eisen J.A."/>
            <person name="Chaturvedi V."/>
        </authorList>
    </citation>
    <scope>NUCLEOTIDE SEQUENCE [LARGE SCALE GENOMIC DNA]</scope>
    <source>
        <strain evidence="1 2">15S00501</strain>
    </source>
</reference>
<dbReference type="EMBL" id="CP019697">
    <property type="protein sequence ID" value="AQS50536.1"/>
    <property type="molecule type" value="Genomic_DNA"/>
</dbReference>